<comment type="pathway">
    <text evidence="2 8">One-carbon metabolism; tetrahydrofolate interconversion.</text>
</comment>
<protein>
    <recommendedName>
        <fullName evidence="8">Methylenetetrahydrofolate reductase</fullName>
    </recommendedName>
</protein>
<dbReference type="AlphaFoldDB" id="A0A543HXR6"/>
<keyword evidence="10" id="KW-1185">Reference proteome</keyword>
<organism evidence="9 10">
    <name type="scientific">Klugiella xanthotipulae</name>
    <dbReference type="NCBI Taxonomy" id="244735"/>
    <lineage>
        <taxon>Bacteria</taxon>
        <taxon>Bacillati</taxon>
        <taxon>Actinomycetota</taxon>
        <taxon>Actinomycetes</taxon>
        <taxon>Micrococcales</taxon>
        <taxon>Microbacteriaceae</taxon>
        <taxon>Klugiella</taxon>
    </lineage>
</organism>
<comment type="caution">
    <text evidence="9">The sequence shown here is derived from an EMBL/GenBank/DDBJ whole genome shotgun (WGS) entry which is preliminary data.</text>
</comment>
<dbReference type="EMBL" id="VFPN01000002">
    <property type="protein sequence ID" value="TQM63136.1"/>
    <property type="molecule type" value="Genomic_DNA"/>
</dbReference>
<evidence type="ECO:0000313" key="9">
    <source>
        <dbReference type="EMBL" id="TQM63136.1"/>
    </source>
</evidence>
<dbReference type="Gene3D" id="3.20.20.220">
    <property type="match status" value="1"/>
</dbReference>
<dbReference type="OrthoDB" id="9812555at2"/>
<dbReference type="CDD" id="cd00537">
    <property type="entry name" value="MTHFR"/>
    <property type="match status" value="1"/>
</dbReference>
<keyword evidence="5 8" id="KW-0274">FAD</keyword>
<dbReference type="GO" id="GO:0106312">
    <property type="term" value="F:methylenetetrahydrofolate reductase (NADH) activity"/>
    <property type="evidence" value="ECO:0007669"/>
    <property type="project" value="UniProtKB-EC"/>
</dbReference>
<evidence type="ECO:0000256" key="2">
    <source>
        <dbReference type="ARBA" id="ARBA00004777"/>
    </source>
</evidence>
<evidence type="ECO:0000256" key="6">
    <source>
        <dbReference type="ARBA" id="ARBA00023002"/>
    </source>
</evidence>
<dbReference type="GO" id="GO:0005829">
    <property type="term" value="C:cytosol"/>
    <property type="evidence" value="ECO:0007669"/>
    <property type="project" value="TreeGrafter"/>
</dbReference>
<evidence type="ECO:0000256" key="3">
    <source>
        <dbReference type="ARBA" id="ARBA00006743"/>
    </source>
</evidence>
<comment type="cofactor">
    <cofactor evidence="1 8">
        <name>FAD</name>
        <dbReference type="ChEBI" id="CHEBI:57692"/>
    </cofactor>
</comment>
<evidence type="ECO:0000256" key="7">
    <source>
        <dbReference type="ARBA" id="ARBA00048628"/>
    </source>
</evidence>
<comment type="catalytic activity">
    <reaction evidence="7">
        <text>(6S)-5-methyl-5,6,7,8-tetrahydrofolate + NAD(+) = (6R)-5,10-methylene-5,6,7,8-tetrahydrofolate + NADH + H(+)</text>
        <dbReference type="Rhea" id="RHEA:19821"/>
        <dbReference type="ChEBI" id="CHEBI:15378"/>
        <dbReference type="ChEBI" id="CHEBI:15636"/>
        <dbReference type="ChEBI" id="CHEBI:18608"/>
        <dbReference type="ChEBI" id="CHEBI:57540"/>
        <dbReference type="ChEBI" id="CHEBI:57945"/>
        <dbReference type="EC" id="1.5.1.54"/>
    </reaction>
    <physiologicalReaction direction="right-to-left" evidence="7">
        <dbReference type="Rhea" id="RHEA:19823"/>
    </physiologicalReaction>
</comment>
<keyword evidence="4 8" id="KW-0285">Flavoprotein</keyword>
<dbReference type="Proteomes" id="UP000318331">
    <property type="component" value="Unassembled WGS sequence"/>
</dbReference>
<dbReference type="InterPro" id="IPR029041">
    <property type="entry name" value="FAD-linked_oxidoreductase-like"/>
</dbReference>
<evidence type="ECO:0000256" key="1">
    <source>
        <dbReference type="ARBA" id="ARBA00001974"/>
    </source>
</evidence>
<dbReference type="GO" id="GO:0009086">
    <property type="term" value="P:methionine biosynthetic process"/>
    <property type="evidence" value="ECO:0007669"/>
    <property type="project" value="TreeGrafter"/>
</dbReference>
<evidence type="ECO:0000256" key="5">
    <source>
        <dbReference type="ARBA" id="ARBA00022827"/>
    </source>
</evidence>
<evidence type="ECO:0000313" key="10">
    <source>
        <dbReference type="Proteomes" id="UP000318331"/>
    </source>
</evidence>
<name>A0A543HXR6_9MICO</name>
<comment type="similarity">
    <text evidence="3 8">Belongs to the methylenetetrahydrofolate reductase family.</text>
</comment>
<proteinExistence type="inferred from homology"/>
<dbReference type="PANTHER" id="PTHR45754:SF3">
    <property type="entry name" value="METHYLENETETRAHYDROFOLATE REDUCTASE (NADPH)"/>
    <property type="match status" value="1"/>
</dbReference>
<reference evidence="9 10" key="1">
    <citation type="submission" date="2019-06" db="EMBL/GenBank/DDBJ databases">
        <title>Sequencing the genomes of 1000 actinobacteria strains.</title>
        <authorList>
            <person name="Klenk H.-P."/>
        </authorList>
    </citation>
    <scope>NUCLEOTIDE SEQUENCE [LARGE SCALE GENOMIC DNA]</scope>
    <source>
        <strain evidence="9 10">DSM 18031</strain>
    </source>
</reference>
<accession>A0A543HXR6</accession>
<evidence type="ECO:0000256" key="4">
    <source>
        <dbReference type="ARBA" id="ARBA00022630"/>
    </source>
</evidence>
<keyword evidence="6 8" id="KW-0560">Oxidoreductase</keyword>
<evidence type="ECO:0000256" key="8">
    <source>
        <dbReference type="RuleBase" id="RU003862"/>
    </source>
</evidence>
<dbReference type="GO" id="GO:0035999">
    <property type="term" value="P:tetrahydrofolate interconversion"/>
    <property type="evidence" value="ECO:0007669"/>
    <property type="project" value="UniProtKB-UniPathway"/>
</dbReference>
<dbReference type="InterPro" id="IPR003171">
    <property type="entry name" value="Mehydrof_redctse-like"/>
</dbReference>
<dbReference type="PANTHER" id="PTHR45754">
    <property type="entry name" value="METHYLENETETRAHYDROFOLATE REDUCTASE"/>
    <property type="match status" value="1"/>
</dbReference>
<dbReference type="Pfam" id="PF02219">
    <property type="entry name" value="MTHFR"/>
    <property type="match status" value="1"/>
</dbReference>
<dbReference type="SUPFAM" id="SSF51730">
    <property type="entry name" value="FAD-linked oxidoreductase"/>
    <property type="match status" value="1"/>
</dbReference>
<gene>
    <name evidence="9" type="ORF">FB466_1390</name>
</gene>
<sequence>MSAAARGGFVPFSFEVFPARSARAALSLGHTVQNLAAAGPDFISVTYGASGSSRDSSLDLLRYIREHTTAKPLAHLTSIGSTRAEIEQLVAEFCAAGVYDFLALRGDPPAGVPEEEVELGELGDTAELVRLIRATVARRVAEHAPDVGLAGAGPAAGRVCIAAFPNGHIRSETKHQDVLALLAKQEAGAEFAITQLFFYADDYLDYVAAAREAGVSIPILPGLMPVSTEAQLRKVSELAGQVAPADLLADFQAADGFAPEYGVAHTTRLATELIESGAPGIHLYTFNRHQSALSVLRELGVITTHPFDKEIA</sequence>
<dbReference type="UniPathway" id="UPA00193"/>
<dbReference type="GO" id="GO:0071949">
    <property type="term" value="F:FAD binding"/>
    <property type="evidence" value="ECO:0007669"/>
    <property type="project" value="TreeGrafter"/>
</dbReference>